<evidence type="ECO:0000256" key="2">
    <source>
        <dbReference type="ARBA" id="ARBA00022448"/>
    </source>
</evidence>
<gene>
    <name evidence="9" type="ORF">F7O44_03785</name>
</gene>
<comment type="similarity">
    <text evidence="7">Belongs to the binding-protein-dependent transport system permease family.</text>
</comment>
<dbReference type="AlphaFoldDB" id="A0A7K3LZU1"/>
<evidence type="ECO:0000256" key="1">
    <source>
        <dbReference type="ARBA" id="ARBA00004651"/>
    </source>
</evidence>
<keyword evidence="10" id="KW-1185">Reference proteome</keyword>
<keyword evidence="4 7" id="KW-0812">Transmembrane</keyword>
<feature type="transmembrane region" description="Helical" evidence="7">
    <location>
        <begin position="184"/>
        <end position="205"/>
    </location>
</feature>
<dbReference type="PROSITE" id="PS50928">
    <property type="entry name" value="ABC_TM1"/>
    <property type="match status" value="1"/>
</dbReference>
<dbReference type="PANTHER" id="PTHR43744:SF12">
    <property type="entry name" value="ABC TRANSPORTER PERMEASE PROTEIN MG189-RELATED"/>
    <property type="match status" value="1"/>
</dbReference>
<evidence type="ECO:0000256" key="4">
    <source>
        <dbReference type="ARBA" id="ARBA00022692"/>
    </source>
</evidence>
<reference evidence="9 10" key="1">
    <citation type="submission" date="2019-11" db="EMBL/GenBank/DDBJ databases">
        <authorList>
            <person name="Li X.-J."/>
            <person name="Feng X.-M."/>
        </authorList>
    </citation>
    <scope>NUCLEOTIDE SEQUENCE [LARGE SCALE GENOMIC DNA]</scope>
    <source>
        <strain evidence="9 10">XMNu-373</strain>
    </source>
</reference>
<feature type="domain" description="ABC transmembrane type-1" evidence="8">
    <location>
        <begin position="68"/>
        <end position="259"/>
    </location>
</feature>
<dbReference type="CDD" id="cd06261">
    <property type="entry name" value="TM_PBP2"/>
    <property type="match status" value="1"/>
</dbReference>
<evidence type="ECO:0000256" key="6">
    <source>
        <dbReference type="ARBA" id="ARBA00023136"/>
    </source>
</evidence>
<dbReference type="GO" id="GO:0005886">
    <property type="term" value="C:plasma membrane"/>
    <property type="evidence" value="ECO:0007669"/>
    <property type="project" value="UniProtKB-SubCell"/>
</dbReference>
<comment type="caution">
    <text evidence="9">The sequence shown here is derived from an EMBL/GenBank/DDBJ whole genome shotgun (WGS) entry which is preliminary data.</text>
</comment>
<evidence type="ECO:0000256" key="5">
    <source>
        <dbReference type="ARBA" id="ARBA00022989"/>
    </source>
</evidence>
<feature type="transmembrane region" description="Helical" evidence="7">
    <location>
        <begin position="106"/>
        <end position="124"/>
    </location>
</feature>
<organism evidence="9 10">
    <name type="scientific">Phytoactinopolyspora mesophila</name>
    <dbReference type="NCBI Taxonomy" id="2650750"/>
    <lineage>
        <taxon>Bacteria</taxon>
        <taxon>Bacillati</taxon>
        <taxon>Actinomycetota</taxon>
        <taxon>Actinomycetes</taxon>
        <taxon>Jiangellales</taxon>
        <taxon>Jiangellaceae</taxon>
        <taxon>Phytoactinopolyspora</taxon>
    </lineage>
</organism>
<dbReference type="PANTHER" id="PTHR43744">
    <property type="entry name" value="ABC TRANSPORTER PERMEASE PROTEIN MG189-RELATED-RELATED"/>
    <property type="match status" value="1"/>
</dbReference>
<evidence type="ECO:0000256" key="3">
    <source>
        <dbReference type="ARBA" id="ARBA00022475"/>
    </source>
</evidence>
<keyword evidence="2 7" id="KW-0813">Transport</keyword>
<dbReference type="GO" id="GO:0055085">
    <property type="term" value="P:transmembrane transport"/>
    <property type="evidence" value="ECO:0007669"/>
    <property type="project" value="InterPro"/>
</dbReference>
<feature type="transmembrane region" description="Helical" evidence="7">
    <location>
        <begin position="72"/>
        <end position="94"/>
    </location>
</feature>
<dbReference type="InterPro" id="IPR000515">
    <property type="entry name" value="MetI-like"/>
</dbReference>
<comment type="subcellular location">
    <subcellularLocation>
        <location evidence="1 7">Cell membrane</location>
        <topology evidence="1 7">Multi-pass membrane protein</topology>
    </subcellularLocation>
</comment>
<sequence length="274" mass="29789">MRTQTAGMSMRYLVLTVMTLMVLLPFASIVLAALHASGSTVSGMRLPENWHWENFALAWNEGGYSALMRSSFIISGAVVPLVVLCATLAGYALAILKAWGGRQVGIIFVLGLTLPVELIVIALYYNLSNVGLTNNYLGVIFAEVALFLPFGVYWMQSHFSSLPGELVEAGRIDGARDLSVLTRVLLPISWPAITTLAVLVFMWSWNQFLLVIVLMQDPEMRTAPGGLGFFVGQYSTNIPLLSAATIITIAPIVLVYIIFQRNFVSGLTQGAVKG</sequence>
<evidence type="ECO:0000256" key="7">
    <source>
        <dbReference type="RuleBase" id="RU363032"/>
    </source>
</evidence>
<evidence type="ECO:0000259" key="8">
    <source>
        <dbReference type="PROSITE" id="PS50928"/>
    </source>
</evidence>
<evidence type="ECO:0000313" key="10">
    <source>
        <dbReference type="Proteomes" id="UP000460435"/>
    </source>
</evidence>
<evidence type="ECO:0000313" key="9">
    <source>
        <dbReference type="EMBL" id="NDL56192.1"/>
    </source>
</evidence>
<dbReference type="Pfam" id="PF00528">
    <property type="entry name" value="BPD_transp_1"/>
    <property type="match status" value="1"/>
</dbReference>
<proteinExistence type="inferred from homology"/>
<dbReference type="RefSeq" id="WP_162448814.1">
    <property type="nucleotide sequence ID" value="NZ_WLZY01000001.1"/>
</dbReference>
<keyword evidence="3" id="KW-1003">Cell membrane</keyword>
<dbReference type="Gene3D" id="1.10.3720.10">
    <property type="entry name" value="MetI-like"/>
    <property type="match status" value="1"/>
</dbReference>
<keyword evidence="5 7" id="KW-1133">Transmembrane helix</keyword>
<dbReference type="EMBL" id="WLZY01000001">
    <property type="protein sequence ID" value="NDL56192.1"/>
    <property type="molecule type" value="Genomic_DNA"/>
</dbReference>
<dbReference type="InterPro" id="IPR035906">
    <property type="entry name" value="MetI-like_sf"/>
</dbReference>
<accession>A0A7K3LZU1</accession>
<protein>
    <submittedName>
        <fullName evidence="9">ABC transporter permease subunit</fullName>
    </submittedName>
</protein>
<dbReference type="Proteomes" id="UP000460435">
    <property type="component" value="Unassembled WGS sequence"/>
</dbReference>
<dbReference type="SUPFAM" id="SSF161098">
    <property type="entry name" value="MetI-like"/>
    <property type="match status" value="1"/>
</dbReference>
<feature type="transmembrane region" description="Helical" evidence="7">
    <location>
        <begin position="238"/>
        <end position="259"/>
    </location>
</feature>
<feature type="transmembrane region" description="Helical" evidence="7">
    <location>
        <begin position="136"/>
        <end position="155"/>
    </location>
</feature>
<name>A0A7K3LZU1_9ACTN</name>
<keyword evidence="6 7" id="KW-0472">Membrane</keyword>